<proteinExistence type="predicted"/>
<feature type="chain" id="PRO_5032896448" description="OmpH family outer membrane protein" evidence="1">
    <location>
        <begin position="21"/>
        <end position="191"/>
    </location>
</feature>
<accession>A0A841H648</accession>
<evidence type="ECO:0000313" key="3">
    <source>
        <dbReference type="Proteomes" id="UP000582837"/>
    </source>
</evidence>
<keyword evidence="3" id="KW-1185">Reference proteome</keyword>
<dbReference type="Proteomes" id="UP000582837">
    <property type="component" value="Unassembled WGS sequence"/>
</dbReference>
<evidence type="ECO:0008006" key="4">
    <source>
        <dbReference type="Google" id="ProtNLM"/>
    </source>
</evidence>
<keyword evidence="1" id="KW-0732">Signal</keyword>
<reference evidence="2 3" key="1">
    <citation type="submission" date="2020-08" db="EMBL/GenBank/DDBJ databases">
        <title>Genomic Encyclopedia of Type Strains, Phase IV (KMG-IV): sequencing the most valuable type-strain genomes for metagenomic binning, comparative biology and taxonomic classification.</title>
        <authorList>
            <person name="Goeker M."/>
        </authorList>
    </citation>
    <scope>NUCLEOTIDE SEQUENCE [LARGE SCALE GENOMIC DNA]</scope>
    <source>
        <strain evidence="2 3">DSM 29007</strain>
    </source>
</reference>
<comment type="caution">
    <text evidence="2">The sequence shown here is derived from an EMBL/GenBank/DDBJ whole genome shotgun (WGS) entry which is preliminary data.</text>
</comment>
<organism evidence="2 3">
    <name type="scientific">Longimicrobium terrae</name>
    <dbReference type="NCBI Taxonomy" id="1639882"/>
    <lineage>
        <taxon>Bacteria</taxon>
        <taxon>Pseudomonadati</taxon>
        <taxon>Gemmatimonadota</taxon>
        <taxon>Longimicrobiia</taxon>
        <taxon>Longimicrobiales</taxon>
        <taxon>Longimicrobiaceae</taxon>
        <taxon>Longimicrobium</taxon>
    </lineage>
</organism>
<dbReference type="RefSeq" id="WP_170034105.1">
    <property type="nucleotide sequence ID" value="NZ_JABDTL010000001.1"/>
</dbReference>
<evidence type="ECO:0000256" key="1">
    <source>
        <dbReference type="SAM" id="SignalP"/>
    </source>
</evidence>
<feature type="signal peptide" evidence="1">
    <location>
        <begin position="1"/>
        <end position="20"/>
    </location>
</feature>
<dbReference type="EMBL" id="JACHIA010000026">
    <property type="protein sequence ID" value="MBB6073621.1"/>
    <property type="molecule type" value="Genomic_DNA"/>
</dbReference>
<sequence length="191" mass="21055">MGSVRAAALAVCLVALPAYAQVRPMSTAVPAPSAPGATAGAAARGWYTELQRISVRLQRVHEAALENPALRARRDALMRAIKDGMDEADPELRTIAARAERIPAEVEAARRQGDAQRLRSLDRELAQIQARFINVEQGVLRQESVARQLRAYEELLRRQMIAIEPMTESLLARGTDLRRLIEASVSPAQRE</sequence>
<evidence type="ECO:0000313" key="2">
    <source>
        <dbReference type="EMBL" id="MBB6073621.1"/>
    </source>
</evidence>
<dbReference type="AlphaFoldDB" id="A0A841H648"/>
<name>A0A841H648_9BACT</name>
<protein>
    <recommendedName>
        <fullName evidence="4">OmpH family outer membrane protein</fullName>
    </recommendedName>
</protein>
<gene>
    <name evidence="2" type="ORF">HNQ61_005292</name>
</gene>